<organism evidence="2 3">
    <name type="scientific">Viridothelium virens</name>
    <name type="common">Speckled blister lichen</name>
    <name type="synonym">Trypethelium virens</name>
    <dbReference type="NCBI Taxonomy" id="1048519"/>
    <lineage>
        <taxon>Eukaryota</taxon>
        <taxon>Fungi</taxon>
        <taxon>Dikarya</taxon>
        <taxon>Ascomycota</taxon>
        <taxon>Pezizomycotina</taxon>
        <taxon>Dothideomycetes</taxon>
        <taxon>Dothideomycetes incertae sedis</taxon>
        <taxon>Trypetheliales</taxon>
        <taxon>Trypetheliaceae</taxon>
        <taxon>Viridothelium</taxon>
    </lineage>
</organism>
<keyword evidence="1" id="KW-0812">Transmembrane</keyword>
<dbReference type="Proteomes" id="UP000800092">
    <property type="component" value="Unassembled WGS sequence"/>
</dbReference>
<keyword evidence="1" id="KW-0472">Membrane</keyword>
<reference evidence="2" key="1">
    <citation type="journal article" date="2020" name="Stud. Mycol.">
        <title>101 Dothideomycetes genomes: a test case for predicting lifestyles and emergence of pathogens.</title>
        <authorList>
            <person name="Haridas S."/>
            <person name="Albert R."/>
            <person name="Binder M."/>
            <person name="Bloem J."/>
            <person name="Labutti K."/>
            <person name="Salamov A."/>
            <person name="Andreopoulos B."/>
            <person name="Baker S."/>
            <person name="Barry K."/>
            <person name="Bills G."/>
            <person name="Bluhm B."/>
            <person name="Cannon C."/>
            <person name="Castanera R."/>
            <person name="Culley D."/>
            <person name="Daum C."/>
            <person name="Ezra D."/>
            <person name="Gonzalez J."/>
            <person name="Henrissat B."/>
            <person name="Kuo A."/>
            <person name="Liang C."/>
            <person name="Lipzen A."/>
            <person name="Lutzoni F."/>
            <person name="Magnuson J."/>
            <person name="Mondo S."/>
            <person name="Nolan M."/>
            <person name="Ohm R."/>
            <person name="Pangilinan J."/>
            <person name="Park H.-J."/>
            <person name="Ramirez L."/>
            <person name="Alfaro M."/>
            <person name="Sun H."/>
            <person name="Tritt A."/>
            <person name="Yoshinaga Y."/>
            <person name="Zwiers L.-H."/>
            <person name="Turgeon B."/>
            <person name="Goodwin S."/>
            <person name="Spatafora J."/>
            <person name="Crous P."/>
            <person name="Grigoriev I."/>
        </authorList>
    </citation>
    <scope>NUCLEOTIDE SEQUENCE</scope>
    <source>
        <strain evidence="2">Tuck. ex Michener</strain>
    </source>
</reference>
<evidence type="ECO:0000256" key="1">
    <source>
        <dbReference type="SAM" id="Phobius"/>
    </source>
</evidence>
<dbReference type="AlphaFoldDB" id="A0A6A6HB33"/>
<dbReference type="EMBL" id="ML991792">
    <property type="protein sequence ID" value="KAF2235315.1"/>
    <property type="molecule type" value="Genomic_DNA"/>
</dbReference>
<keyword evidence="1" id="KW-1133">Transmembrane helix</keyword>
<protein>
    <submittedName>
        <fullName evidence="2">Uncharacterized protein</fullName>
    </submittedName>
</protein>
<evidence type="ECO:0000313" key="3">
    <source>
        <dbReference type="Proteomes" id="UP000800092"/>
    </source>
</evidence>
<gene>
    <name evidence="2" type="ORF">EV356DRAFT_500553</name>
</gene>
<evidence type="ECO:0000313" key="2">
    <source>
        <dbReference type="EMBL" id="KAF2235315.1"/>
    </source>
</evidence>
<keyword evidence="3" id="KW-1185">Reference proteome</keyword>
<accession>A0A6A6HB33</accession>
<proteinExistence type="predicted"/>
<feature type="transmembrane region" description="Helical" evidence="1">
    <location>
        <begin position="6"/>
        <end position="23"/>
    </location>
</feature>
<sequence>MSLDVNAGALFAMISHAFGLLGFRTSCGICRKTNLYVVSDDGPSGLASESKFLRSFRCS</sequence>
<name>A0A6A6HB33_VIRVR</name>